<dbReference type="eggNOG" id="ENOG502SM1I">
    <property type="taxonomic scope" value="Eukaryota"/>
</dbReference>
<dbReference type="GeneID" id="20364966"/>
<evidence type="ECO:0000313" key="1">
    <source>
        <dbReference type="EMBL" id="EKJ73473.1"/>
    </source>
</evidence>
<dbReference type="RefSeq" id="XP_009257741.1">
    <property type="nucleotide sequence ID" value="XM_009259466.1"/>
</dbReference>
<organism evidence="1 2">
    <name type="scientific">Fusarium pseudograminearum (strain CS3096)</name>
    <name type="common">Wheat and barley crown-rot fungus</name>
    <dbReference type="NCBI Taxonomy" id="1028729"/>
    <lineage>
        <taxon>Eukaryota</taxon>
        <taxon>Fungi</taxon>
        <taxon>Dikarya</taxon>
        <taxon>Ascomycota</taxon>
        <taxon>Pezizomycotina</taxon>
        <taxon>Sordariomycetes</taxon>
        <taxon>Hypocreomycetidae</taxon>
        <taxon>Hypocreales</taxon>
        <taxon>Nectriaceae</taxon>
        <taxon>Fusarium</taxon>
    </lineage>
</organism>
<reference evidence="1 2" key="1">
    <citation type="journal article" date="2012" name="PLoS Pathog.">
        <title>Comparative pathogenomics reveals horizontally acquired novel virulence genes in fungi infecting cereal hosts.</title>
        <authorList>
            <person name="Gardiner D.M."/>
            <person name="McDonald M.C."/>
            <person name="Covarelli L."/>
            <person name="Solomon P.S."/>
            <person name="Rusu A.G."/>
            <person name="Marshall M."/>
            <person name="Kazan K."/>
            <person name="Chakraborty S."/>
            <person name="McDonald B.A."/>
            <person name="Manners J.M."/>
        </authorList>
    </citation>
    <scope>NUCLEOTIDE SEQUENCE [LARGE SCALE GENOMIC DNA]</scope>
    <source>
        <strain evidence="1 2">CS3096</strain>
    </source>
</reference>
<proteinExistence type="predicted"/>
<dbReference type="Proteomes" id="UP000007978">
    <property type="component" value="Chromosome 3"/>
</dbReference>
<protein>
    <recommendedName>
        <fullName evidence="3">Fungal N-terminal domain-containing protein</fullName>
    </recommendedName>
</protein>
<keyword evidence="2" id="KW-1185">Reference proteome</keyword>
<gene>
    <name evidence="1" type="ORF">FPSE_06348</name>
</gene>
<accession>K3VJK4</accession>
<dbReference type="KEGG" id="fpu:FPSE_06348"/>
<evidence type="ECO:0000313" key="2">
    <source>
        <dbReference type="Proteomes" id="UP000007978"/>
    </source>
</evidence>
<dbReference type="OrthoDB" id="1577640at2759"/>
<dbReference type="HOGENOM" id="CLU_011667_0_0_1"/>
<name>K3VJK4_FUSPC</name>
<comment type="caution">
    <text evidence="1">The sequence shown here is derived from an EMBL/GenBank/DDBJ whole genome shotgun (WGS) entry which is preliminary data.</text>
</comment>
<dbReference type="EMBL" id="AFNW01000139">
    <property type="protein sequence ID" value="EKJ73473.1"/>
    <property type="molecule type" value="Genomic_DNA"/>
</dbReference>
<sequence length="1089" mass="121536">MADPLSIASGVAGLVSLGLTLCGGLYNYFSAVKDRHQDIESAVQSLALLQSNICIIQSSTLKLGHRHALSANGVNQGLANCESQLKMLQQLMLDLTRAEGLSDIKGTWRKQKMIARYPFDQKKLTQLQDQLSKANATLSSFVQNFNLDINIGISDDLHVLKGCTNANDKITHDILGTIARQLEIISPAVQRTSMEVTTFRQIIQERSVATSSHISGPEVNPLYLQNSEAEKAFGKILATVGCTCQNSPWNACSNSSTQTHQSWGGFVISKQVQKRDRHGPGCIFFKQSFKRTKTTITYLGLRHFASQALSISLDRDYPAGGYSLSFGLRPCNIVESSPAFDLLLCPCTHKPKHVTFPGDYETFPRGASFFKRFHSQEAIAAVIQKLGATYSSGAASPFDVDEKGNNIAYKYLDGYLGHMGRDGLFDEKTFEAIRMLLSYMANIGVPVTASNFEQRTVLDICVDPGRLRILPWFYSLITTLDPSFYANEIAHGNRMCLGYIDEYWFESMNIWTEHTDITEAFGFNEIFRIIIQRDEKRLKAILADSESPRGFLEADIYGRNVLHASVTWPKGLSLLLQHKKAHLLLDDDLFKCTTPLNLALVVSGVICNAPDRWVLCQDCNCAISVQLLLEADCGVLLHSPMPGALERCSLRSRKLFFQHFRNRRERLRDISLALLPTEILSRYGVTTESLPDATAGILWDELQPRIGSSSNQGIEISNGIQPYSFPWDFQSLFNNRLSPEICHLASEFGFLPSDESGLEPFLSRVNIFGDQQAPHGAERLLEMNVTYITWLLKHDLTLCYTTSGFQSTAFHRIGASLGAELGISRSIIGSIPSPPSQELSNLVSKISCSDAQSNKPCPCLSGIFNRPLASLLSSFIDKATRLFQQSFRIIDSVEDIMCIIVLIEDTTPSIDTSYLARCAAHMLTMTILGIRHLPICIDVASSEQMSQNESANDDDEAEILDEDRLLVERLEALDEEVEKEFQHRKESVEEFLKGYYYRRMKKARREMAVPLSDDDRLDLLDAGVILNISDEHGYDSTSDDMESEDYDNDDIIDEGRNTCHVHSHQRRASRAPSPEGAFLLVASSTLNLY</sequence>
<dbReference type="AlphaFoldDB" id="K3VJK4"/>
<evidence type="ECO:0008006" key="3">
    <source>
        <dbReference type="Google" id="ProtNLM"/>
    </source>
</evidence>